<dbReference type="EMBL" id="JAQHXR010000002">
    <property type="protein sequence ID" value="MDA3969088.1"/>
    <property type="molecule type" value="Genomic_DNA"/>
</dbReference>
<gene>
    <name evidence="3" type="ORF">PF021_05285</name>
</gene>
<accession>A0ABT4VEG8</accession>
<evidence type="ECO:0000313" key="4">
    <source>
        <dbReference type="Proteomes" id="UP001210261"/>
    </source>
</evidence>
<dbReference type="Pfam" id="PF13180">
    <property type="entry name" value="PDZ_2"/>
    <property type="match status" value="1"/>
</dbReference>
<evidence type="ECO:0000256" key="1">
    <source>
        <dbReference type="SAM" id="SignalP"/>
    </source>
</evidence>
<sequence length="353" mass="40109">MLKIIFCFLLSITSVFAYDFRVCQKQASSSMEKIGKEYGVALKNNNGEIVLFYYSPKVTPRGYTILKHDPFVGMYLLKPKKKLKPLNIREINGDILEQEIASITPTQSVSGKISTLQQSQIDFATLNVPTFNSSIISTICDHIYGIGIGNNYFLEKRYIDRFLNNPIYYGDIGIRVFSNKEGLIEVNVVDPFFKNNPFAYGDIIMAINGEAIPDLAAFNRVVFDLPQGSKVPVRINRNNNVINTFVVVDRRTGGMLLPENFLARIGIEISDNFVITRVESTAKNGFDKLKVGDKIIQINNKKVPTGYNNIIRMLGEMPDSEQKWLISRDDFQFFIEVNTKDSQNENAFTEYIR</sequence>
<feature type="domain" description="PDZ" evidence="2">
    <location>
        <begin position="245"/>
        <end position="303"/>
    </location>
</feature>
<dbReference type="Proteomes" id="UP001210261">
    <property type="component" value="Unassembled WGS sequence"/>
</dbReference>
<dbReference type="PROSITE" id="PS50106">
    <property type="entry name" value="PDZ"/>
    <property type="match status" value="1"/>
</dbReference>
<proteinExistence type="predicted"/>
<dbReference type="InterPro" id="IPR055911">
    <property type="entry name" value="DUF7488"/>
</dbReference>
<keyword evidence="1" id="KW-0732">Signal</keyword>
<evidence type="ECO:0000259" key="2">
    <source>
        <dbReference type="PROSITE" id="PS50106"/>
    </source>
</evidence>
<feature type="chain" id="PRO_5047060085" evidence="1">
    <location>
        <begin position="18"/>
        <end position="353"/>
    </location>
</feature>
<dbReference type="SUPFAM" id="SSF50156">
    <property type="entry name" value="PDZ domain-like"/>
    <property type="match status" value="1"/>
</dbReference>
<dbReference type="InterPro" id="IPR036034">
    <property type="entry name" value="PDZ_sf"/>
</dbReference>
<organism evidence="3 4">
    <name type="scientific">Helicobacter ibis</name>
    <dbReference type="NCBI Taxonomy" id="2962633"/>
    <lineage>
        <taxon>Bacteria</taxon>
        <taxon>Pseudomonadati</taxon>
        <taxon>Campylobacterota</taxon>
        <taxon>Epsilonproteobacteria</taxon>
        <taxon>Campylobacterales</taxon>
        <taxon>Helicobacteraceae</taxon>
        <taxon>Helicobacter</taxon>
    </lineage>
</organism>
<evidence type="ECO:0000313" key="3">
    <source>
        <dbReference type="EMBL" id="MDA3969088.1"/>
    </source>
</evidence>
<feature type="signal peptide" evidence="1">
    <location>
        <begin position="1"/>
        <end position="17"/>
    </location>
</feature>
<keyword evidence="4" id="KW-1185">Reference proteome</keyword>
<dbReference type="Pfam" id="PF24314">
    <property type="entry name" value="DUF7488"/>
    <property type="match status" value="1"/>
</dbReference>
<dbReference type="Gene3D" id="2.30.42.10">
    <property type="match status" value="1"/>
</dbReference>
<protein>
    <submittedName>
        <fullName evidence="3">PDZ domain-containing protein</fullName>
    </submittedName>
</protein>
<name>A0ABT4VEG8_9HELI</name>
<dbReference type="InterPro" id="IPR001478">
    <property type="entry name" value="PDZ"/>
</dbReference>
<dbReference type="RefSeq" id="WP_271021387.1">
    <property type="nucleotide sequence ID" value="NZ_JAQHXR010000002.1"/>
</dbReference>
<reference evidence="3 4" key="1">
    <citation type="submission" date="2023-01" db="EMBL/GenBank/DDBJ databases">
        <title>Description of Helicobacter ibis sp. nov. isolated from faecal droppings of black-faced ibis (Theristicus melanopis).</title>
        <authorList>
            <person name="Lopez-Cantillo M."/>
            <person name="Vidal-Veuthey B."/>
            <person name="Mella A."/>
            <person name="De La Haba R."/>
            <person name="Collado L."/>
        </authorList>
    </citation>
    <scope>NUCLEOTIDE SEQUENCE [LARGE SCALE GENOMIC DNA]</scope>
    <source>
        <strain evidence="3 4">A82</strain>
    </source>
</reference>
<comment type="caution">
    <text evidence="3">The sequence shown here is derived from an EMBL/GenBank/DDBJ whole genome shotgun (WGS) entry which is preliminary data.</text>
</comment>